<accession>A0ABZ3EET1</accession>
<dbReference type="InterPro" id="IPR031689">
    <property type="entry name" value="DUF5080"/>
</dbReference>
<sequence>MVIAVLIGLFLLYYAVIVVSLFKSEGFSFISLLIDIGIVTGLIAIYFISGNLFGHDLSNIYFFTINGSFVYMYFAIKYFWIKPKLLQYIIQKEHGETEAEMEAADELEVDLQTSRIRSIYYVIIAIVLLIISKVRMVPELKADALSMNPVYIFLGIIIIFIWLIIDIYRKKKYGIFLFKTFVPLVVTIWIIIATIILQ</sequence>
<evidence type="ECO:0000256" key="1">
    <source>
        <dbReference type="SAM" id="Phobius"/>
    </source>
</evidence>
<proteinExistence type="predicted"/>
<feature type="transmembrane region" description="Helical" evidence="1">
    <location>
        <begin position="119"/>
        <end position="138"/>
    </location>
</feature>
<feature type="transmembrane region" description="Helical" evidence="1">
    <location>
        <begin position="60"/>
        <end position="80"/>
    </location>
</feature>
<keyword evidence="3" id="KW-1185">Reference proteome</keyword>
<protein>
    <submittedName>
        <fullName evidence="2">DUF5080 family protein</fullName>
    </submittedName>
</protein>
<keyword evidence="1" id="KW-0472">Membrane</keyword>
<keyword evidence="1" id="KW-1133">Transmembrane helix</keyword>
<feature type="transmembrane region" description="Helical" evidence="1">
    <location>
        <begin position="150"/>
        <end position="168"/>
    </location>
</feature>
<reference evidence="2 3" key="1">
    <citation type="journal article" date="2024" name="Pathogens">
        <title>Staphylococcus hsinchuensis sp. nov., Isolated from Soymilk.</title>
        <authorList>
            <person name="Wang Y.T."/>
            <person name="Lin Y.C."/>
            <person name="Hsieh Y.H."/>
            <person name="Lin Y.T."/>
            <person name="Hamada M."/>
            <person name="Chen C.C."/>
            <person name="Liou J.S."/>
            <person name="Lee A.Y."/>
            <person name="Zhang W.L."/>
            <person name="Chen Y.T."/>
            <person name="Huang C.H."/>
        </authorList>
    </citation>
    <scope>NUCLEOTIDE SEQUENCE [LARGE SCALE GENOMIC DNA]</scope>
    <source>
        <strain evidence="2 3">H164</strain>
    </source>
</reference>
<dbReference type="Pfam" id="PF16883">
    <property type="entry name" value="DUF5080"/>
    <property type="match status" value="1"/>
</dbReference>
<keyword evidence="1" id="KW-0812">Transmembrane</keyword>
<dbReference type="EMBL" id="CP128355">
    <property type="protein sequence ID" value="XAF71093.1"/>
    <property type="molecule type" value="Genomic_DNA"/>
</dbReference>
<feature type="transmembrane region" description="Helical" evidence="1">
    <location>
        <begin position="175"/>
        <end position="197"/>
    </location>
</feature>
<evidence type="ECO:0000313" key="3">
    <source>
        <dbReference type="Proteomes" id="UP001436297"/>
    </source>
</evidence>
<gene>
    <name evidence="2" type="ORF">QQM35_02945</name>
</gene>
<dbReference type="Proteomes" id="UP001436297">
    <property type="component" value="Chromosome"/>
</dbReference>
<feature type="transmembrane region" description="Helical" evidence="1">
    <location>
        <begin position="29"/>
        <end position="48"/>
    </location>
</feature>
<evidence type="ECO:0000313" key="2">
    <source>
        <dbReference type="EMBL" id="XAF71093.1"/>
    </source>
</evidence>
<name>A0ABZ3EET1_9STAP</name>
<feature type="transmembrane region" description="Helical" evidence="1">
    <location>
        <begin position="6"/>
        <end position="22"/>
    </location>
</feature>
<dbReference type="RefSeq" id="WP_251521764.1">
    <property type="nucleotide sequence ID" value="NZ_CP128355.1"/>
</dbReference>
<organism evidence="2 3">
    <name type="scientific">Staphylococcus hsinchuensis</name>
    <dbReference type="NCBI Taxonomy" id="3051183"/>
    <lineage>
        <taxon>Bacteria</taxon>
        <taxon>Bacillati</taxon>
        <taxon>Bacillota</taxon>
        <taxon>Bacilli</taxon>
        <taxon>Bacillales</taxon>
        <taxon>Staphylococcaceae</taxon>
        <taxon>Staphylococcus</taxon>
    </lineage>
</organism>